<dbReference type="SUPFAM" id="SSF101790">
    <property type="entry name" value="Aminomethyltransferase beta-barrel domain"/>
    <property type="match status" value="1"/>
</dbReference>
<evidence type="ECO:0000313" key="3">
    <source>
        <dbReference type="Proteomes" id="UP000319138"/>
    </source>
</evidence>
<reference evidence="2 3" key="1">
    <citation type="submission" date="2019-07" db="EMBL/GenBank/DDBJ databases">
        <title>Gilliamella genomes.</title>
        <authorList>
            <person name="Zheng H."/>
        </authorList>
    </citation>
    <scope>NUCLEOTIDE SEQUENCE [LARGE SCALE GENOMIC DNA]</scope>
    <source>
        <strain evidence="2 3">W8131</strain>
    </source>
</reference>
<dbReference type="EMBL" id="VMHL01000006">
    <property type="protein sequence ID" value="TSJ87869.1"/>
    <property type="molecule type" value="Genomic_DNA"/>
</dbReference>
<evidence type="ECO:0000259" key="1">
    <source>
        <dbReference type="Pfam" id="PF21130"/>
    </source>
</evidence>
<dbReference type="InterPro" id="IPR017703">
    <property type="entry name" value="YgfZ/GCV_T_CS"/>
</dbReference>
<protein>
    <submittedName>
        <fullName evidence="2">tRNA-modifying protein YgfZ</fullName>
    </submittedName>
</protein>
<dbReference type="RefSeq" id="WP_144190212.1">
    <property type="nucleotide sequence ID" value="NZ_VMHL01000006.1"/>
</dbReference>
<name>A0A556RG65_9GAMM</name>
<dbReference type="NCBIfam" id="NF007110">
    <property type="entry name" value="PRK09559.1"/>
    <property type="match status" value="1"/>
</dbReference>
<dbReference type="GO" id="GO:0016226">
    <property type="term" value="P:iron-sulfur cluster assembly"/>
    <property type="evidence" value="ECO:0007669"/>
    <property type="project" value="TreeGrafter"/>
</dbReference>
<dbReference type="AlphaFoldDB" id="A0A556RG65"/>
<evidence type="ECO:0000313" key="2">
    <source>
        <dbReference type="EMBL" id="TSJ87869.1"/>
    </source>
</evidence>
<dbReference type="Proteomes" id="UP000319138">
    <property type="component" value="Unassembled WGS sequence"/>
</dbReference>
<dbReference type="Gene3D" id="2.40.30.160">
    <property type="match status" value="1"/>
</dbReference>
<dbReference type="InterPro" id="IPR048451">
    <property type="entry name" value="YgfZ_barrel"/>
</dbReference>
<dbReference type="InterPro" id="IPR045179">
    <property type="entry name" value="YgfZ/GcvT"/>
</dbReference>
<feature type="domain" description="tRNA-modifying protein YgfZ-like beta-barrel" evidence="1">
    <location>
        <begin position="216"/>
        <end position="283"/>
    </location>
</feature>
<proteinExistence type="predicted"/>
<dbReference type="PANTHER" id="PTHR22602">
    <property type="entry name" value="TRANSFERASE CAF17, MITOCHONDRIAL-RELATED"/>
    <property type="match status" value="1"/>
</dbReference>
<dbReference type="InterPro" id="IPR029043">
    <property type="entry name" value="GcvT/YgfZ_C"/>
</dbReference>
<dbReference type="NCBIfam" id="TIGR03317">
    <property type="entry name" value="ygfZ_signature"/>
    <property type="match status" value="1"/>
</dbReference>
<accession>A0A556RG65</accession>
<organism evidence="2 3">
    <name type="scientific">Gilliamella apicola</name>
    <dbReference type="NCBI Taxonomy" id="1196095"/>
    <lineage>
        <taxon>Bacteria</taxon>
        <taxon>Pseudomonadati</taxon>
        <taxon>Pseudomonadota</taxon>
        <taxon>Gammaproteobacteria</taxon>
        <taxon>Orbales</taxon>
        <taxon>Orbaceae</taxon>
        <taxon>Gilliamella</taxon>
    </lineage>
</organism>
<comment type="caution">
    <text evidence="2">The sequence shown here is derived from an EMBL/GenBank/DDBJ whole genome shotgun (WGS) entry which is preliminary data.</text>
</comment>
<dbReference type="Gene3D" id="3.30.70.1400">
    <property type="entry name" value="Aminomethyltransferase beta-barrel domains"/>
    <property type="match status" value="1"/>
</dbReference>
<gene>
    <name evidence="2" type="primary">ygfZ</name>
    <name evidence="2" type="ORF">FPQ14_11010</name>
</gene>
<dbReference type="Gene3D" id="3.30.70.1630">
    <property type="match status" value="1"/>
</dbReference>
<dbReference type="Pfam" id="PF21130">
    <property type="entry name" value="YgfZ_barrel"/>
    <property type="match status" value="1"/>
</dbReference>
<dbReference type="SUPFAM" id="SSF103025">
    <property type="entry name" value="Folate-binding domain"/>
    <property type="match status" value="1"/>
</dbReference>
<sequence length="292" mass="32889">MNNSYCKPISLSDWQLVKVSGIDNRTFMQGQITNDINQLNENTALFAAHCDPKGRMWSNLILFQRDKDIFYILRKSVAEKQVSALKKYSVFSKVIIEPVLDLNLVGLECGDIEQSIILDLIGKSCLTINNITYIKIPLPEMRVIKVSSEPLPNNLQPSSYWLKSDLEAGYAIIDKPNIESLLPQACNLQHYDAISFNKGCYCGQEMVARAQFRGANNRGLYLLNGHSKTLPIIGDKLEYELEGNWREGGQVLAALKLDQNDAIYAQVVLANGIDIETKFRVKNQPDSILNFN</sequence>
<dbReference type="PANTHER" id="PTHR22602:SF0">
    <property type="entry name" value="TRANSFERASE CAF17, MITOCHONDRIAL-RELATED"/>
    <property type="match status" value="1"/>
</dbReference>